<dbReference type="AlphaFoldDB" id="A0A0M9A0J4"/>
<evidence type="ECO:0000313" key="2">
    <source>
        <dbReference type="EMBL" id="KOX74687.1"/>
    </source>
</evidence>
<dbReference type="Proteomes" id="UP000053105">
    <property type="component" value="Unassembled WGS sequence"/>
</dbReference>
<name>A0A0M9A0J4_9HYME</name>
<dbReference type="EMBL" id="KQ435783">
    <property type="protein sequence ID" value="KOX74687.1"/>
    <property type="molecule type" value="Genomic_DNA"/>
</dbReference>
<sequence length="57" mass="7105">MQTRREMLGGEETRWNTIKETQRRMTKKKKTKRKKMLEEGKESERRETRDSRFFGRL</sequence>
<reference evidence="2 3" key="1">
    <citation type="submission" date="2015-07" db="EMBL/GenBank/DDBJ databases">
        <title>The genome of Melipona quadrifasciata.</title>
        <authorList>
            <person name="Pan H."/>
            <person name="Kapheim K."/>
        </authorList>
    </citation>
    <scope>NUCLEOTIDE SEQUENCE [LARGE SCALE GENOMIC DNA]</scope>
    <source>
        <strain evidence="2">0111107301</strain>
        <tissue evidence="2">Whole body</tissue>
    </source>
</reference>
<protein>
    <submittedName>
        <fullName evidence="2">Uncharacterized protein</fullName>
    </submittedName>
</protein>
<feature type="compositionally biased region" description="Basic and acidic residues" evidence="1">
    <location>
        <begin position="36"/>
        <end position="57"/>
    </location>
</feature>
<feature type="compositionally biased region" description="Basic residues" evidence="1">
    <location>
        <begin position="24"/>
        <end position="35"/>
    </location>
</feature>
<keyword evidence="3" id="KW-1185">Reference proteome</keyword>
<gene>
    <name evidence="2" type="ORF">WN51_13122</name>
</gene>
<proteinExistence type="predicted"/>
<evidence type="ECO:0000256" key="1">
    <source>
        <dbReference type="SAM" id="MobiDB-lite"/>
    </source>
</evidence>
<organism evidence="2 3">
    <name type="scientific">Melipona quadrifasciata</name>
    <dbReference type="NCBI Taxonomy" id="166423"/>
    <lineage>
        <taxon>Eukaryota</taxon>
        <taxon>Metazoa</taxon>
        <taxon>Ecdysozoa</taxon>
        <taxon>Arthropoda</taxon>
        <taxon>Hexapoda</taxon>
        <taxon>Insecta</taxon>
        <taxon>Pterygota</taxon>
        <taxon>Neoptera</taxon>
        <taxon>Endopterygota</taxon>
        <taxon>Hymenoptera</taxon>
        <taxon>Apocrita</taxon>
        <taxon>Aculeata</taxon>
        <taxon>Apoidea</taxon>
        <taxon>Anthophila</taxon>
        <taxon>Apidae</taxon>
        <taxon>Melipona</taxon>
    </lineage>
</organism>
<evidence type="ECO:0000313" key="3">
    <source>
        <dbReference type="Proteomes" id="UP000053105"/>
    </source>
</evidence>
<feature type="region of interest" description="Disordered" evidence="1">
    <location>
        <begin position="21"/>
        <end position="57"/>
    </location>
</feature>
<accession>A0A0M9A0J4</accession>